<dbReference type="EMBL" id="AP003710">
    <property type="protein sequence ID" value="BAD68709.1"/>
    <property type="molecule type" value="Genomic_DNA"/>
</dbReference>
<dbReference type="AlphaFoldDB" id="Q5VPB7"/>
<gene>
    <name evidence="3" type="ORF">OSJNBb0006H05.6</name>
    <name evidence="4" type="ORF">OSJNBb0032K15.25</name>
</gene>
<feature type="compositionally biased region" description="Basic residues" evidence="1">
    <location>
        <begin position="82"/>
        <end position="91"/>
    </location>
</feature>
<sequence length="127" mass="13118">MSSSLSLPFFFLLSPLFLSLSVDMSRRQEGARVPAVVGGCRSGGGGGRWTVDGVPPATGAGAAPSTAPGLGRVGDGGEHGRRELKRLRRQRTSGEWATVGGGRWGARAAGAKEAAMDPMYIFISNAT</sequence>
<reference evidence="4" key="1">
    <citation type="journal article" date="2002" name="Nature">
        <title>The genome sequence and structure of rice chromosome 1.</title>
        <authorList>
            <person name="Sasaki T."/>
            <person name="Matsumoto T."/>
            <person name="Yamamoto K."/>
            <person name="Sakata K."/>
            <person name="Baba T."/>
            <person name="Katayose Y."/>
            <person name="Wu J."/>
            <person name="Niimura Y."/>
            <person name="Cheng Z."/>
            <person name="Nagamura Y."/>
            <person name="Antonio B.A."/>
            <person name="Kanamori H."/>
            <person name="Hosokawa S."/>
            <person name="Masukawa M."/>
            <person name="Arikawa K."/>
            <person name="Chiden Y."/>
            <person name="Hayashi M."/>
            <person name="Okamoto M."/>
            <person name="Ando T."/>
            <person name="Aoki H."/>
            <person name="Arita K."/>
            <person name="Hamada M."/>
            <person name="Harada C."/>
            <person name="Hijishita S."/>
            <person name="Honda M."/>
            <person name="Ichikawa Y."/>
            <person name="Idonuma A."/>
            <person name="Iijima M."/>
            <person name="Ikeda M."/>
            <person name="Ikeno M."/>
            <person name="Itoh S."/>
            <person name="Itoh T."/>
            <person name="Itoh Y."/>
            <person name="Itoh Y."/>
            <person name="Iwabuchi A."/>
            <person name="Kamiya K."/>
            <person name="Karasawa W."/>
            <person name="Katagiri S."/>
            <person name="Kikuta A."/>
            <person name="Kobayashi N."/>
            <person name="Kono I."/>
            <person name="Machita K."/>
            <person name="Maehara T."/>
            <person name="Mizuno H."/>
            <person name="Mizubayashi T."/>
            <person name="Mukai Y."/>
            <person name="Nagasaki H."/>
            <person name="Nakashima M."/>
            <person name="Nakama Y."/>
            <person name="Nakamichi Y."/>
            <person name="Nakamura M."/>
            <person name="Namiki N."/>
            <person name="Negishi M."/>
            <person name="Ohta I."/>
            <person name="Ono N."/>
            <person name="Saji S."/>
            <person name="Sakai K."/>
            <person name="Shibata M."/>
            <person name="Shimokawa T."/>
            <person name="Shomura A."/>
            <person name="Song J."/>
            <person name="Takazaki Y."/>
            <person name="Terasawa K."/>
            <person name="Tsuji K."/>
            <person name="Waki K."/>
            <person name="Yamagata H."/>
            <person name="Yamane H."/>
            <person name="Yoshiki S."/>
            <person name="Yoshihara R."/>
            <person name="Yukawa K."/>
            <person name="Zhong H."/>
            <person name="Iwama H."/>
            <person name="Endo T."/>
            <person name="Ito H."/>
            <person name="Hahn J.H."/>
            <person name="Kim H.I."/>
            <person name="Eun M.Y."/>
            <person name="Yano M."/>
            <person name="Jiang J."/>
            <person name="Gojobori T."/>
        </authorList>
    </citation>
    <scope>NUCLEOTIDE SEQUENCE</scope>
</reference>
<reference evidence="5" key="3">
    <citation type="journal article" date="2008" name="Nucleic Acids Res.">
        <title>The rice annotation project database (RAP-DB): 2008 update.</title>
        <authorList>
            <consortium name="The rice annotation project (RAP)"/>
        </authorList>
    </citation>
    <scope>GENOME REANNOTATION</scope>
    <source>
        <strain evidence="5">cv. Nipponbare</strain>
    </source>
</reference>
<feature type="signal peptide" evidence="2">
    <location>
        <begin position="1"/>
        <end position="21"/>
    </location>
</feature>
<evidence type="ECO:0000256" key="1">
    <source>
        <dbReference type="SAM" id="MobiDB-lite"/>
    </source>
</evidence>
<evidence type="ECO:0000313" key="5">
    <source>
        <dbReference type="Proteomes" id="UP000000763"/>
    </source>
</evidence>
<feature type="chain" id="PRO_5010140777" evidence="2">
    <location>
        <begin position="22"/>
        <end position="127"/>
    </location>
</feature>
<dbReference type="Proteomes" id="UP000817658">
    <property type="component" value="Chromosome 1"/>
</dbReference>
<reference evidence="5" key="2">
    <citation type="journal article" date="2005" name="Nature">
        <title>The map-based sequence of the rice genome.</title>
        <authorList>
            <consortium name="International rice genome sequencing project (IRGSP)"/>
            <person name="Matsumoto T."/>
            <person name="Wu J."/>
            <person name="Kanamori H."/>
            <person name="Katayose Y."/>
            <person name="Fujisawa M."/>
            <person name="Namiki N."/>
            <person name="Mizuno H."/>
            <person name="Yamamoto K."/>
            <person name="Antonio B.A."/>
            <person name="Baba T."/>
            <person name="Sakata K."/>
            <person name="Nagamura Y."/>
            <person name="Aoki H."/>
            <person name="Arikawa K."/>
            <person name="Arita K."/>
            <person name="Bito T."/>
            <person name="Chiden Y."/>
            <person name="Fujitsuka N."/>
            <person name="Fukunaka R."/>
            <person name="Hamada M."/>
            <person name="Harada C."/>
            <person name="Hayashi A."/>
            <person name="Hijishita S."/>
            <person name="Honda M."/>
            <person name="Hosokawa S."/>
            <person name="Ichikawa Y."/>
            <person name="Idonuma A."/>
            <person name="Iijima M."/>
            <person name="Ikeda M."/>
            <person name="Ikeno M."/>
            <person name="Ito K."/>
            <person name="Ito S."/>
            <person name="Ito T."/>
            <person name="Ito Y."/>
            <person name="Ito Y."/>
            <person name="Iwabuchi A."/>
            <person name="Kamiya K."/>
            <person name="Karasawa W."/>
            <person name="Kurita K."/>
            <person name="Katagiri S."/>
            <person name="Kikuta A."/>
            <person name="Kobayashi H."/>
            <person name="Kobayashi N."/>
            <person name="Machita K."/>
            <person name="Maehara T."/>
            <person name="Masukawa M."/>
            <person name="Mizubayashi T."/>
            <person name="Mukai Y."/>
            <person name="Nagasaki H."/>
            <person name="Nagata Y."/>
            <person name="Naito S."/>
            <person name="Nakashima M."/>
            <person name="Nakama Y."/>
            <person name="Nakamichi Y."/>
            <person name="Nakamura M."/>
            <person name="Meguro A."/>
            <person name="Negishi M."/>
            <person name="Ohta I."/>
            <person name="Ohta T."/>
            <person name="Okamoto M."/>
            <person name="Ono N."/>
            <person name="Saji S."/>
            <person name="Sakaguchi M."/>
            <person name="Sakai K."/>
            <person name="Shibata M."/>
            <person name="Shimokawa T."/>
            <person name="Song J."/>
            <person name="Takazaki Y."/>
            <person name="Terasawa K."/>
            <person name="Tsugane M."/>
            <person name="Tsuji K."/>
            <person name="Ueda S."/>
            <person name="Waki K."/>
            <person name="Yamagata H."/>
            <person name="Yamamoto M."/>
            <person name="Yamamoto S."/>
            <person name="Yamane H."/>
            <person name="Yoshiki S."/>
            <person name="Yoshihara R."/>
            <person name="Yukawa K."/>
            <person name="Zhong H."/>
            <person name="Yano M."/>
            <person name="Yuan Q."/>
            <person name="Ouyang S."/>
            <person name="Liu J."/>
            <person name="Jones K.M."/>
            <person name="Gansberger K."/>
            <person name="Moffat K."/>
            <person name="Hill J."/>
            <person name="Bera J."/>
            <person name="Fadrosh D."/>
            <person name="Jin S."/>
            <person name="Johri S."/>
            <person name="Kim M."/>
            <person name="Overton L."/>
            <person name="Reardon M."/>
            <person name="Tsitrin T."/>
            <person name="Vuong H."/>
            <person name="Weaver B."/>
            <person name="Ciecko A."/>
            <person name="Tallon L."/>
            <person name="Jackson J."/>
            <person name="Pai G."/>
            <person name="Aken S.V."/>
            <person name="Utterback T."/>
            <person name="Reidmuller S."/>
            <person name="Feldblyum T."/>
            <person name="Hsiao J."/>
            <person name="Zismann V."/>
            <person name="Iobst S."/>
            <person name="de Vazeille A.R."/>
            <person name="Buell C.R."/>
            <person name="Ying K."/>
            <person name="Li Y."/>
            <person name="Lu T."/>
            <person name="Huang Y."/>
            <person name="Zhao Q."/>
            <person name="Feng Q."/>
            <person name="Zhang L."/>
            <person name="Zhu J."/>
            <person name="Weng Q."/>
            <person name="Mu J."/>
            <person name="Lu Y."/>
            <person name="Fan D."/>
            <person name="Liu Y."/>
            <person name="Guan J."/>
            <person name="Zhang Y."/>
            <person name="Yu S."/>
            <person name="Liu X."/>
            <person name="Zhang Y."/>
            <person name="Hong G."/>
            <person name="Han B."/>
            <person name="Choisne N."/>
            <person name="Demange N."/>
            <person name="Orjeda G."/>
            <person name="Samain S."/>
            <person name="Cattolico L."/>
            <person name="Pelletier E."/>
            <person name="Couloux A."/>
            <person name="Segurens B."/>
            <person name="Wincker P."/>
            <person name="D'Hont A."/>
            <person name="Scarpelli C."/>
            <person name="Weissenbach J."/>
            <person name="Salanoubat M."/>
            <person name="Quetier F."/>
            <person name="Yu Y."/>
            <person name="Kim H.R."/>
            <person name="Rambo T."/>
            <person name="Currie J."/>
            <person name="Collura K."/>
            <person name="Luo M."/>
            <person name="Yang T."/>
            <person name="Ammiraju J.S.S."/>
            <person name="Engler F."/>
            <person name="Soderlund C."/>
            <person name="Wing R.A."/>
            <person name="Palmer L.E."/>
            <person name="de la Bastide M."/>
            <person name="Spiegel L."/>
            <person name="Nascimento L."/>
            <person name="Zutavern T."/>
            <person name="O'Shaughnessy A."/>
            <person name="Dike S."/>
            <person name="Dedhia N."/>
            <person name="Preston R."/>
            <person name="Balija V."/>
            <person name="McCombie W.R."/>
            <person name="Chow T."/>
            <person name="Chen H."/>
            <person name="Chung M."/>
            <person name="Chen C."/>
            <person name="Shaw J."/>
            <person name="Wu H."/>
            <person name="Hsiao K."/>
            <person name="Chao Y."/>
            <person name="Chu M."/>
            <person name="Cheng C."/>
            <person name="Hour A."/>
            <person name="Lee P."/>
            <person name="Lin S."/>
            <person name="Lin Y."/>
            <person name="Liou J."/>
            <person name="Liu S."/>
            <person name="Hsing Y."/>
            <person name="Raghuvanshi S."/>
            <person name="Mohanty A."/>
            <person name="Bharti A.K."/>
            <person name="Gaur A."/>
            <person name="Gupta V."/>
            <person name="Kumar D."/>
            <person name="Ravi V."/>
            <person name="Vij S."/>
            <person name="Kapur A."/>
            <person name="Khurana P."/>
            <person name="Khurana P."/>
            <person name="Khurana J.P."/>
            <person name="Tyagi A.K."/>
            <person name="Gaikwad K."/>
            <person name="Singh A."/>
            <person name="Dalal V."/>
            <person name="Srivastava S."/>
            <person name="Dixit A."/>
            <person name="Pal A.K."/>
            <person name="Ghazi I.A."/>
            <person name="Yadav M."/>
            <person name="Pandit A."/>
            <person name="Bhargava A."/>
            <person name="Sureshbabu K."/>
            <person name="Batra K."/>
            <person name="Sharma T.R."/>
            <person name="Mohapatra T."/>
            <person name="Singh N.K."/>
            <person name="Messing J."/>
            <person name="Nelson A.B."/>
            <person name="Fuks G."/>
            <person name="Kavchok S."/>
            <person name="Keizer G."/>
            <person name="Linton E."/>
            <person name="Llaca V."/>
            <person name="Song R."/>
            <person name="Tanyolac B."/>
            <person name="Young S."/>
            <person name="Ho-Il K."/>
            <person name="Hahn J.H."/>
            <person name="Sangsakoo G."/>
            <person name="Vanavichit A."/>
            <person name="de Mattos Luiz.A.T."/>
            <person name="Zimmer P.D."/>
            <person name="Malone G."/>
            <person name="Dellagostin O."/>
            <person name="de Oliveira A.C."/>
            <person name="Bevan M."/>
            <person name="Bancroft I."/>
            <person name="Minx P."/>
            <person name="Cordum H."/>
            <person name="Wilson R."/>
            <person name="Cheng Z."/>
            <person name="Jin W."/>
            <person name="Jiang J."/>
            <person name="Leong S.A."/>
            <person name="Iwama H."/>
            <person name="Gojobori T."/>
            <person name="Itoh T."/>
            <person name="Niimura Y."/>
            <person name="Fujii Y."/>
            <person name="Habara T."/>
            <person name="Sakai H."/>
            <person name="Sato Y."/>
            <person name="Wilson G."/>
            <person name="Kumar K."/>
            <person name="McCouch S."/>
            <person name="Juretic N."/>
            <person name="Hoen D."/>
            <person name="Wright S."/>
            <person name="Bruskiewich R."/>
            <person name="Bureau T."/>
            <person name="Miyao A."/>
            <person name="Hirochika H."/>
            <person name="Nishikawa T."/>
            <person name="Kadowaki K."/>
            <person name="Sugiura M."/>
            <person name="Burr B."/>
            <person name="Sasaki T."/>
        </authorList>
    </citation>
    <scope>NUCLEOTIDE SEQUENCE [LARGE SCALE GENOMIC DNA]</scope>
    <source>
        <strain evidence="5">cv. Nipponbare</strain>
    </source>
</reference>
<accession>Q5VPB7</accession>
<evidence type="ECO:0000313" key="3">
    <source>
        <dbReference type="EMBL" id="BAD68685.1"/>
    </source>
</evidence>
<organism evidence="4">
    <name type="scientific">Oryza sativa subsp. japonica</name>
    <name type="common">Rice</name>
    <dbReference type="NCBI Taxonomy" id="39947"/>
    <lineage>
        <taxon>Eukaryota</taxon>
        <taxon>Viridiplantae</taxon>
        <taxon>Streptophyta</taxon>
        <taxon>Embryophyta</taxon>
        <taxon>Tracheophyta</taxon>
        <taxon>Spermatophyta</taxon>
        <taxon>Magnoliopsida</taxon>
        <taxon>Liliopsida</taxon>
        <taxon>Poales</taxon>
        <taxon>Poaceae</taxon>
        <taxon>BOP clade</taxon>
        <taxon>Oryzoideae</taxon>
        <taxon>Oryzeae</taxon>
        <taxon>Oryzinae</taxon>
        <taxon>Oryza</taxon>
        <taxon>Oryza sativa</taxon>
    </lineage>
</organism>
<name>Q5VPB7_ORYSJ</name>
<feature type="region of interest" description="Disordered" evidence="1">
    <location>
        <begin position="45"/>
        <end position="92"/>
    </location>
</feature>
<feature type="compositionally biased region" description="Low complexity" evidence="1">
    <location>
        <begin position="49"/>
        <end position="70"/>
    </location>
</feature>
<keyword evidence="2" id="KW-0732">Signal</keyword>
<evidence type="ECO:0000313" key="4">
    <source>
        <dbReference type="EMBL" id="BAD68709.1"/>
    </source>
</evidence>
<dbReference type="Proteomes" id="UP000000763">
    <property type="component" value="Chromosome 1"/>
</dbReference>
<evidence type="ECO:0000256" key="2">
    <source>
        <dbReference type="SAM" id="SignalP"/>
    </source>
</evidence>
<dbReference type="EMBL" id="AP003709">
    <property type="protein sequence ID" value="BAD68685.1"/>
    <property type="molecule type" value="Genomic_DNA"/>
</dbReference>
<proteinExistence type="predicted"/>
<protein>
    <submittedName>
        <fullName evidence="4">Uncharacterized protein</fullName>
    </submittedName>
</protein>